<dbReference type="GO" id="GO:0016491">
    <property type="term" value="F:oxidoreductase activity"/>
    <property type="evidence" value="ECO:0007669"/>
    <property type="project" value="UniProtKB-KW"/>
</dbReference>
<evidence type="ECO:0000313" key="5">
    <source>
        <dbReference type="Proteomes" id="UP000053611"/>
    </source>
</evidence>
<dbReference type="RefSeq" id="XP_018280311.1">
    <property type="nucleotide sequence ID" value="XM_018425254.1"/>
</dbReference>
<evidence type="ECO:0000256" key="1">
    <source>
        <dbReference type="ARBA" id="ARBA00006484"/>
    </source>
</evidence>
<dbReference type="Proteomes" id="UP000053611">
    <property type="component" value="Unassembled WGS sequence"/>
</dbReference>
<dbReference type="Pfam" id="PF13561">
    <property type="entry name" value="adh_short_C2"/>
    <property type="match status" value="1"/>
</dbReference>
<dbReference type="OrthoDB" id="2898618at2759"/>
<dbReference type="STRING" id="879819.A0A0J0XRX3"/>
<accession>A0A0J0XRX3</accession>
<evidence type="ECO:0000256" key="3">
    <source>
        <dbReference type="ARBA" id="ARBA00023002"/>
    </source>
</evidence>
<name>A0A0J0XRX3_9TREE</name>
<protein>
    <submittedName>
        <fullName evidence="4">NAD(P)-binding protein</fullName>
    </submittedName>
</protein>
<dbReference type="GeneID" id="28985857"/>
<dbReference type="PRINTS" id="PR00081">
    <property type="entry name" value="GDHRDH"/>
</dbReference>
<dbReference type="InterPro" id="IPR002347">
    <property type="entry name" value="SDR_fam"/>
</dbReference>
<dbReference type="Gene3D" id="3.40.50.720">
    <property type="entry name" value="NAD(P)-binding Rossmann-like Domain"/>
    <property type="match status" value="1"/>
</dbReference>
<gene>
    <name evidence="4" type="ORF">CC85DRAFT_300992</name>
</gene>
<keyword evidence="5" id="KW-1185">Reference proteome</keyword>
<dbReference type="AlphaFoldDB" id="A0A0J0XRX3"/>
<sequence length="272" mass="28284">MTATELTPTLDVQSLFGLPRGTVVLVTGGARGLGKMIATGFVQNGAKVYISSRTTKACDETAAELNALGPGQCVSLPADLSSYDECQRVRGELEKEGSLHVLVNNSGRTYEAPLTEHSDQAWDDLMTLNVRRVFTLVQALSPLLEAGAAAGTGRIVNIGSMYAISVTGNESYAYCASKAALHHLGRHLALNLGPRGITVNTLALGAFPTDMLAESLDNSIEEIAAGVPLRRLGSAADIAGTCIYLASRAGAWTTGAVIPVDGGSMVVPQGVL</sequence>
<dbReference type="InterPro" id="IPR036291">
    <property type="entry name" value="NAD(P)-bd_dom_sf"/>
</dbReference>
<comment type="similarity">
    <text evidence="1">Belongs to the short-chain dehydrogenases/reductases (SDR) family.</text>
</comment>
<evidence type="ECO:0000256" key="2">
    <source>
        <dbReference type="ARBA" id="ARBA00022857"/>
    </source>
</evidence>
<dbReference type="FunFam" id="3.40.50.720:FF:000084">
    <property type="entry name" value="Short-chain dehydrogenase reductase"/>
    <property type="match status" value="1"/>
</dbReference>
<keyword evidence="3" id="KW-0560">Oxidoreductase</keyword>
<keyword evidence="2" id="KW-0521">NADP</keyword>
<reference evidence="4 5" key="1">
    <citation type="submission" date="2015-03" db="EMBL/GenBank/DDBJ databases">
        <title>Genomics and transcriptomics of the oil-accumulating basidiomycete yeast T. oleaginosus allow insights into substrate utilization and the diverse evolutionary trajectories of mating systems in fungi.</title>
        <authorList>
            <consortium name="DOE Joint Genome Institute"/>
            <person name="Kourist R."/>
            <person name="Kracht O."/>
            <person name="Bracharz F."/>
            <person name="Lipzen A."/>
            <person name="Nolan M."/>
            <person name="Ohm R."/>
            <person name="Grigoriev I."/>
            <person name="Sun S."/>
            <person name="Heitman J."/>
            <person name="Bruck T."/>
            <person name="Nowrousian M."/>
        </authorList>
    </citation>
    <scope>NUCLEOTIDE SEQUENCE [LARGE SCALE GENOMIC DNA]</scope>
    <source>
        <strain evidence="4 5">IBC0246</strain>
    </source>
</reference>
<dbReference type="SUPFAM" id="SSF51735">
    <property type="entry name" value="NAD(P)-binding Rossmann-fold domains"/>
    <property type="match status" value="1"/>
</dbReference>
<dbReference type="EMBL" id="KQ087191">
    <property type="protein sequence ID" value="KLT43820.1"/>
    <property type="molecule type" value="Genomic_DNA"/>
</dbReference>
<evidence type="ECO:0000313" key="4">
    <source>
        <dbReference type="EMBL" id="KLT43820.1"/>
    </source>
</evidence>
<dbReference type="InterPro" id="IPR052178">
    <property type="entry name" value="Sec_Metab_Biosynth_SDR"/>
</dbReference>
<dbReference type="PANTHER" id="PTHR43618:SF17">
    <property type="entry name" value="RHAMNOLIPIDS BIOSYNTHESIS 3-OXOACYL-[ACYL-CARRIER-PROTEIN] REDUCTASE"/>
    <property type="match status" value="1"/>
</dbReference>
<proteinExistence type="inferred from homology"/>
<dbReference type="PANTHER" id="PTHR43618">
    <property type="entry name" value="7-ALPHA-HYDROXYSTEROID DEHYDROGENASE"/>
    <property type="match status" value="1"/>
</dbReference>
<dbReference type="PRINTS" id="PR00080">
    <property type="entry name" value="SDRFAMILY"/>
</dbReference>
<organism evidence="4 5">
    <name type="scientific">Cutaneotrichosporon oleaginosum</name>
    <dbReference type="NCBI Taxonomy" id="879819"/>
    <lineage>
        <taxon>Eukaryota</taxon>
        <taxon>Fungi</taxon>
        <taxon>Dikarya</taxon>
        <taxon>Basidiomycota</taxon>
        <taxon>Agaricomycotina</taxon>
        <taxon>Tremellomycetes</taxon>
        <taxon>Trichosporonales</taxon>
        <taxon>Trichosporonaceae</taxon>
        <taxon>Cutaneotrichosporon</taxon>
    </lineage>
</organism>